<keyword evidence="2 5" id="KW-0285">Flavoprotein</keyword>
<keyword evidence="10" id="KW-1185">Reference proteome</keyword>
<dbReference type="GO" id="GO:0006089">
    <property type="term" value="P:lactate metabolic process"/>
    <property type="evidence" value="ECO:0007669"/>
    <property type="project" value="UniProtKB-UniRule"/>
</dbReference>
<accession>A0A397PL32</accession>
<dbReference type="InterPro" id="IPR051264">
    <property type="entry name" value="FAD-oxidored/transferase_4"/>
</dbReference>
<evidence type="ECO:0000313" key="10">
    <source>
        <dbReference type="Proteomes" id="UP000266568"/>
    </source>
</evidence>
<feature type="binding site" evidence="5 7">
    <location>
        <position position="159"/>
    </location>
    <ligand>
        <name>FAD</name>
        <dbReference type="ChEBI" id="CHEBI:57692"/>
    </ligand>
</feature>
<feature type="binding site" evidence="5 7">
    <location>
        <position position="142"/>
    </location>
    <ligand>
        <name>FAD</name>
        <dbReference type="ChEBI" id="CHEBI:57692"/>
    </ligand>
</feature>
<dbReference type="AlphaFoldDB" id="A0A397PL32"/>
<evidence type="ECO:0000256" key="1">
    <source>
        <dbReference type="ARBA" id="ARBA00001974"/>
    </source>
</evidence>
<dbReference type="InterPro" id="IPR016173">
    <property type="entry name" value="D-lactate_DH_C-sub2"/>
</dbReference>
<proteinExistence type="inferred from homology"/>
<dbReference type="GO" id="GO:0071949">
    <property type="term" value="F:FAD binding"/>
    <property type="evidence" value="ECO:0007669"/>
    <property type="project" value="InterPro"/>
</dbReference>
<dbReference type="GO" id="GO:0022904">
    <property type="term" value="P:respiratory electron transport chain"/>
    <property type="evidence" value="ECO:0007669"/>
    <property type="project" value="InterPro"/>
</dbReference>
<feature type="binding site" evidence="5 7">
    <location>
        <position position="261"/>
    </location>
    <ligand>
        <name>FAD</name>
        <dbReference type="ChEBI" id="CHEBI:57692"/>
    </ligand>
</feature>
<keyword evidence="5" id="KW-1003">Cell membrane</keyword>
<evidence type="ECO:0000259" key="8">
    <source>
        <dbReference type="PROSITE" id="PS51387"/>
    </source>
</evidence>
<dbReference type="PIRSF" id="PIRSF000101">
    <property type="entry name" value="D-lactate_dh"/>
    <property type="match status" value="1"/>
</dbReference>
<feature type="binding site" evidence="5 7">
    <location>
        <begin position="75"/>
        <end position="79"/>
    </location>
    <ligand>
        <name>FAD</name>
        <dbReference type="ChEBI" id="CHEBI:57692"/>
    </ligand>
</feature>
<dbReference type="InterPro" id="IPR016166">
    <property type="entry name" value="FAD-bd_PCMH"/>
</dbReference>
<dbReference type="PROSITE" id="PS51387">
    <property type="entry name" value="FAD_PCMH"/>
    <property type="match status" value="1"/>
</dbReference>
<dbReference type="GO" id="GO:0102029">
    <property type="term" value="F:D-lactate dehydrogenase (quinone) activity"/>
    <property type="evidence" value="ECO:0007669"/>
    <property type="project" value="UniProtKB-EC"/>
</dbReference>
<dbReference type="Gene3D" id="3.30.1370.20">
    <property type="entry name" value="D-lactate dehydrogenase, cap domain, subdomain 2"/>
    <property type="match status" value="1"/>
</dbReference>
<name>A0A397PL32_9SPHN</name>
<dbReference type="InterPro" id="IPR016164">
    <property type="entry name" value="FAD-linked_Oxase-like_C"/>
</dbReference>
<evidence type="ECO:0000256" key="3">
    <source>
        <dbReference type="ARBA" id="ARBA00022827"/>
    </source>
</evidence>
<feature type="binding site" evidence="5 7">
    <location>
        <position position="149"/>
    </location>
    <ligand>
        <name>FAD</name>
        <dbReference type="ChEBI" id="CHEBI:57692"/>
    </ligand>
</feature>
<feature type="binding site" evidence="7">
    <location>
        <position position="256"/>
    </location>
    <ligand>
        <name>FAD</name>
        <dbReference type="ChEBI" id="CHEBI:57692"/>
    </ligand>
</feature>
<dbReference type="SUPFAM" id="SSF56176">
    <property type="entry name" value="FAD-binding/transporter-associated domain-like"/>
    <property type="match status" value="1"/>
</dbReference>
<dbReference type="Gene3D" id="3.30.465.10">
    <property type="match status" value="1"/>
</dbReference>
<dbReference type="Proteomes" id="UP000266568">
    <property type="component" value="Unassembled WGS sequence"/>
</dbReference>
<comment type="cofactor">
    <cofactor evidence="1 5 6 7">
        <name>FAD</name>
        <dbReference type="ChEBI" id="CHEBI:57692"/>
    </cofactor>
</comment>
<reference evidence="9 10" key="1">
    <citation type="submission" date="2018-08" db="EMBL/GenBank/DDBJ databases">
        <title>Genomic Encyclopedia of Type Strains, Phase IV (KMG-IV): sequencing the most valuable type-strain genomes for metagenomic binning, comparative biology and taxonomic classification.</title>
        <authorList>
            <person name="Goeker M."/>
        </authorList>
    </citation>
    <scope>NUCLEOTIDE SEQUENCE [LARGE SCALE GENOMIC DNA]</scope>
    <source>
        <strain evidence="9 10">DSM 25527</strain>
    </source>
</reference>
<comment type="similarity">
    <text evidence="5">Belongs to the quinone-dependent D-lactate dehydrogenase family.</text>
</comment>
<sequence length="567" mass="62918">MPADAQRRMELLRSLRQIAGKRHVLTRPDATRRYRTGFRFGSGKTLAVVRPGTLLEQWRVLDCCVRAGVIVISQASNTGLTGGSTPDGDDYDRDVVIVSVARLAGIFVLDGGQQVVCLPGATLHALERRLQPLGREPHSVIGSSCFGASVIGGVCNNSGGALTRRGPAYTQMALFAQVDAGGTLRLVNHLGIDLGDAPEQILTRLQAGRFDDADVRHDDAAASAHDYPRHVRDVDADTPARFNADPRCLFEASGSAGKMMVFAVRLDTFEAEPQSQTFYIGCNDPAELGTLRRLILTECASLPIAGEYIHRDAFDLADRYGKDQFVTIERLGTGRLPRFFALKGRVDAALARLRWLPENLSDRLLFALGKLWPDHLPPRLRSWRDRFAHHLLLRVSEDEAGEMRALLDRWRGTANDYFDCTAIEARKAFLHRFVVAGAAVRYRAIHPRQTAGIVALDIALRRNDADWFEALPADLDAALVHKIYYGHFLCHVLHQDYIVAPGQDCLAIEHRMWALLDQRGARYPAEHNVGHLYPAEPALADFYRTLDPGNRFNAGIGGMSKKRDYND</sequence>
<keyword evidence="3 5" id="KW-0274">FAD</keyword>
<keyword evidence="5" id="KW-0997">Cell inner membrane</keyword>
<dbReference type="PANTHER" id="PTHR43716">
    <property type="entry name" value="D-2-HYDROXYGLUTARATE DEHYDROGENASE, MITOCHONDRIAL"/>
    <property type="match status" value="1"/>
</dbReference>
<feature type="domain" description="FAD-binding PCMH-type" evidence="8">
    <location>
        <begin position="41"/>
        <end position="215"/>
    </location>
</feature>
<dbReference type="Pfam" id="PF01565">
    <property type="entry name" value="FAD_binding_4"/>
    <property type="match status" value="1"/>
</dbReference>
<dbReference type="SUPFAM" id="SSF55103">
    <property type="entry name" value="FAD-linked oxidases, C-terminal domain"/>
    <property type="match status" value="1"/>
</dbReference>
<dbReference type="GO" id="GO:0055085">
    <property type="term" value="P:transmembrane transport"/>
    <property type="evidence" value="ECO:0007669"/>
    <property type="project" value="InterPro"/>
</dbReference>
<evidence type="ECO:0000256" key="4">
    <source>
        <dbReference type="ARBA" id="ARBA00023002"/>
    </source>
</evidence>
<dbReference type="NCBIfam" id="NF008387">
    <property type="entry name" value="PRK11183.1"/>
    <property type="match status" value="1"/>
</dbReference>
<comment type="catalytic activity">
    <reaction evidence="5 6">
        <text>(R)-lactate + a quinone = a quinol + pyruvate</text>
        <dbReference type="Rhea" id="RHEA:51468"/>
        <dbReference type="ChEBI" id="CHEBI:15361"/>
        <dbReference type="ChEBI" id="CHEBI:16004"/>
        <dbReference type="ChEBI" id="CHEBI:24646"/>
        <dbReference type="ChEBI" id="CHEBI:132124"/>
        <dbReference type="EC" id="1.1.5.12"/>
    </reaction>
</comment>
<keyword evidence="4 5" id="KW-0560">Oxidoreductase</keyword>
<comment type="function">
    <text evidence="5 6">Catalyzes the oxidation of D-lactate to pyruvate.</text>
</comment>
<keyword evidence="5" id="KW-0472">Membrane</keyword>
<dbReference type="InterPro" id="IPR006094">
    <property type="entry name" value="Oxid_FAD_bind_N"/>
</dbReference>
<dbReference type="InterPro" id="IPR036318">
    <property type="entry name" value="FAD-bd_PCMH-like_sf"/>
</dbReference>
<dbReference type="InterPro" id="IPR015409">
    <property type="entry name" value="Lactate_DH_C"/>
</dbReference>
<organism evidence="9 10">
    <name type="scientific">Hephaestia caeni</name>
    <dbReference type="NCBI Taxonomy" id="645617"/>
    <lineage>
        <taxon>Bacteria</taxon>
        <taxon>Pseudomonadati</taxon>
        <taxon>Pseudomonadota</taxon>
        <taxon>Alphaproteobacteria</taxon>
        <taxon>Sphingomonadales</taxon>
        <taxon>Sphingomonadaceae</taxon>
        <taxon>Hephaestia</taxon>
    </lineage>
</organism>
<comment type="caution">
    <text evidence="9">The sequence shown here is derived from an EMBL/GenBank/DDBJ whole genome shotgun (WGS) entry which is preliminary data.</text>
</comment>
<dbReference type="Gene3D" id="3.30.43.10">
    <property type="entry name" value="Uridine Diphospho-n-acetylenolpyruvylglucosamine Reductase, domain 2"/>
    <property type="match status" value="1"/>
</dbReference>
<dbReference type="EMBL" id="QXDC01000002">
    <property type="protein sequence ID" value="RIA46824.1"/>
    <property type="molecule type" value="Genomic_DNA"/>
</dbReference>
<keyword evidence="5 6" id="KW-0874">Quinone</keyword>
<evidence type="ECO:0000256" key="2">
    <source>
        <dbReference type="ARBA" id="ARBA00022630"/>
    </source>
</evidence>
<dbReference type="InterPro" id="IPR016172">
    <property type="entry name" value="D-lactate_DH_C-sub1"/>
</dbReference>
<dbReference type="GO" id="GO:0004458">
    <property type="term" value="F:D-lactate dehydrogenase (cytochrome) activity"/>
    <property type="evidence" value="ECO:0007669"/>
    <property type="project" value="UniProtKB-UniRule"/>
</dbReference>
<dbReference type="PANTHER" id="PTHR43716:SF1">
    <property type="entry name" value="D-2-HYDROXYGLUTARATE DEHYDROGENASE, MITOCHONDRIAL"/>
    <property type="match status" value="1"/>
</dbReference>
<dbReference type="GO" id="GO:0031234">
    <property type="term" value="C:extrinsic component of cytoplasmic side of plasma membrane"/>
    <property type="evidence" value="ECO:0007669"/>
    <property type="project" value="UniProtKB-UniRule"/>
</dbReference>
<dbReference type="HAMAP" id="MF_02092">
    <property type="entry name" value="DLDH_Dld"/>
    <property type="match status" value="1"/>
</dbReference>
<comment type="subcellular location">
    <subcellularLocation>
        <location evidence="5">Cell inner membrane</location>
        <topology evidence="5">Peripheral membrane protein</topology>
        <orientation evidence="5">Cytoplasmic side</orientation>
    </subcellularLocation>
</comment>
<protein>
    <recommendedName>
        <fullName evidence="5">Quinone-dependent D-lactate dehydrogenase</fullName>
        <ecNumber evidence="5">1.1.5.12</ecNumber>
    </recommendedName>
    <alternativeName>
        <fullName evidence="5">D-lactate dehydrogenase</fullName>
        <shortName evidence="5">D-LDH</shortName>
    </alternativeName>
</protein>
<evidence type="ECO:0000313" key="9">
    <source>
        <dbReference type="EMBL" id="RIA46824.1"/>
    </source>
</evidence>
<dbReference type="InterPro" id="IPR012256">
    <property type="entry name" value="D_lactate_DH"/>
</dbReference>
<evidence type="ECO:0000256" key="5">
    <source>
        <dbReference type="HAMAP-Rule" id="MF_02092"/>
    </source>
</evidence>
<dbReference type="InterPro" id="IPR016169">
    <property type="entry name" value="FAD-bd_PCMH_sub2"/>
</dbReference>
<dbReference type="EC" id="1.1.5.12" evidence="5"/>
<dbReference type="GO" id="GO:0048038">
    <property type="term" value="F:quinone binding"/>
    <property type="evidence" value="ECO:0007669"/>
    <property type="project" value="UniProtKB-KW"/>
</dbReference>
<evidence type="ECO:0000256" key="7">
    <source>
        <dbReference type="PIRSR" id="PIRSR000101-1"/>
    </source>
</evidence>
<dbReference type="Pfam" id="PF09330">
    <property type="entry name" value="Lact-deh-memb"/>
    <property type="match status" value="1"/>
</dbReference>
<gene>
    <name evidence="5" type="primary">dld</name>
    <name evidence="9" type="ORF">DFR49_1384</name>
</gene>
<feature type="binding site" evidence="5 7">
    <location>
        <begin position="83"/>
        <end position="84"/>
    </location>
    <ligand>
        <name>FAD</name>
        <dbReference type="ChEBI" id="CHEBI:57692"/>
    </ligand>
</feature>
<dbReference type="InterPro" id="IPR016167">
    <property type="entry name" value="FAD-bd_PCMH_sub1"/>
</dbReference>
<dbReference type="Gene3D" id="3.30.70.610">
    <property type="entry name" value="D-lactate dehydrogenase, cap domain, subdomain 1"/>
    <property type="match status" value="2"/>
</dbReference>
<evidence type="ECO:0000256" key="6">
    <source>
        <dbReference type="PIRNR" id="PIRNR000101"/>
    </source>
</evidence>